<dbReference type="InterPro" id="IPR020594">
    <property type="entry name" value="Ribosomal_bL9_bac/chp"/>
</dbReference>
<dbReference type="InterPro" id="IPR036791">
    <property type="entry name" value="Ribosomal_bL9_C_sf"/>
</dbReference>
<dbReference type="GO" id="GO:0003735">
    <property type="term" value="F:structural constituent of ribosome"/>
    <property type="evidence" value="ECO:0007669"/>
    <property type="project" value="InterPro"/>
</dbReference>
<evidence type="ECO:0000256" key="4">
    <source>
        <dbReference type="ARBA" id="ARBA00022980"/>
    </source>
</evidence>
<dbReference type="SUPFAM" id="SSF55658">
    <property type="entry name" value="L9 N-domain-like"/>
    <property type="match status" value="1"/>
</dbReference>
<dbReference type="GO" id="GO:0005840">
    <property type="term" value="C:ribosome"/>
    <property type="evidence" value="ECO:0007669"/>
    <property type="project" value="UniProtKB-KW"/>
</dbReference>
<dbReference type="InterPro" id="IPR009027">
    <property type="entry name" value="Ribosomal_bL9/RNase_H1_N"/>
</dbReference>
<protein>
    <submittedName>
        <fullName evidence="7">LSU ribosomal protein L9p</fullName>
    </submittedName>
</protein>
<dbReference type="InterPro" id="IPR020070">
    <property type="entry name" value="Ribosomal_bL9_N"/>
</dbReference>
<dbReference type="Pfam" id="PF01281">
    <property type="entry name" value="Ribosomal_L9_N"/>
    <property type="match status" value="1"/>
</dbReference>
<dbReference type="InterPro" id="IPR036935">
    <property type="entry name" value="Ribosomal_bL9_N_sf"/>
</dbReference>
<evidence type="ECO:0000259" key="6">
    <source>
        <dbReference type="PROSITE" id="PS00651"/>
    </source>
</evidence>
<dbReference type="GO" id="GO:0019843">
    <property type="term" value="F:rRNA binding"/>
    <property type="evidence" value="ECO:0007669"/>
    <property type="project" value="UniProtKB-KW"/>
</dbReference>
<feature type="domain" description="Ribosomal protein L9" evidence="6">
    <location>
        <begin position="13"/>
        <end position="40"/>
    </location>
</feature>
<evidence type="ECO:0000313" key="7">
    <source>
        <dbReference type="EMBL" id="VAW45049.1"/>
    </source>
</evidence>
<keyword evidence="3" id="KW-0694">RNA-binding</keyword>
<dbReference type="GO" id="GO:1990904">
    <property type="term" value="C:ribonucleoprotein complex"/>
    <property type="evidence" value="ECO:0007669"/>
    <property type="project" value="UniProtKB-KW"/>
</dbReference>
<evidence type="ECO:0000256" key="2">
    <source>
        <dbReference type="ARBA" id="ARBA00022730"/>
    </source>
</evidence>
<dbReference type="PROSITE" id="PS00651">
    <property type="entry name" value="RIBOSOMAL_L9"/>
    <property type="match status" value="1"/>
</dbReference>
<evidence type="ECO:0000256" key="1">
    <source>
        <dbReference type="ARBA" id="ARBA00010605"/>
    </source>
</evidence>
<dbReference type="SUPFAM" id="SSF55653">
    <property type="entry name" value="Ribosomal protein L9 C-domain"/>
    <property type="match status" value="1"/>
</dbReference>
<dbReference type="Gene3D" id="3.10.430.100">
    <property type="entry name" value="Ribosomal protein L9, C-terminal domain"/>
    <property type="match status" value="1"/>
</dbReference>
<dbReference type="InterPro" id="IPR020069">
    <property type="entry name" value="Ribosomal_bL9_C"/>
</dbReference>
<name>A0A3B0W6W0_9ZZZZ</name>
<evidence type="ECO:0000256" key="3">
    <source>
        <dbReference type="ARBA" id="ARBA00022884"/>
    </source>
</evidence>
<keyword evidence="5" id="KW-0687">Ribonucleoprotein</keyword>
<comment type="similarity">
    <text evidence="1">Belongs to the bacterial ribosomal protein bL9 family.</text>
</comment>
<dbReference type="GO" id="GO:0006412">
    <property type="term" value="P:translation"/>
    <property type="evidence" value="ECO:0007669"/>
    <property type="project" value="InterPro"/>
</dbReference>
<dbReference type="NCBIfam" id="TIGR00158">
    <property type="entry name" value="L9"/>
    <property type="match status" value="1"/>
</dbReference>
<evidence type="ECO:0000256" key="5">
    <source>
        <dbReference type="ARBA" id="ARBA00023274"/>
    </source>
</evidence>
<dbReference type="HAMAP" id="MF_00503">
    <property type="entry name" value="Ribosomal_bL9"/>
    <property type="match status" value="1"/>
</dbReference>
<keyword evidence="2" id="KW-0699">rRNA-binding</keyword>
<proteinExistence type="inferred from homology"/>
<dbReference type="InterPro" id="IPR000244">
    <property type="entry name" value="Ribosomal_bL9"/>
</dbReference>
<accession>A0A3B0W6W0</accession>
<dbReference type="PANTHER" id="PTHR21368">
    <property type="entry name" value="50S RIBOSOMAL PROTEIN L9"/>
    <property type="match status" value="1"/>
</dbReference>
<dbReference type="Gene3D" id="3.40.5.10">
    <property type="entry name" value="Ribosomal protein L9, N-terminal domain"/>
    <property type="match status" value="1"/>
</dbReference>
<reference evidence="7" key="1">
    <citation type="submission" date="2018-06" db="EMBL/GenBank/DDBJ databases">
        <authorList>
            <person name="Zhirakovskaya E."/>
        </authorList>
    </citation>
    <scope>NUCLEOTIDE SEQUENCE</scope>
</reference>
<sequence length="152" mass="16279">MQVILLDRVQNLGDLGEIVNVKSGFARNYLIPQKLASRATEDNIKAFEAQKSVLMAKANESKAAAEARAESINGLSLTVAANASPEGHLYGSVGPREISDKLTESGYPVDTSEVTQSEGAFKEVGEFIVKLNLHADVVAEFTLTVEAEVEEA</sequence>
<gene>
    <name evidence="7" type="ORF">MNBD_GAMMA02-1331</name>
</gene>
<organism evidence="7">
    <name type="scientific">hydrothermal vent metagenome</name>
    <dbReference type="NCBI Taxonomy" id="652676"/>
    <lineage>
        <taxon>unclassified sequences</taxon>
        <taxon>metagenomes</taxon>
        <taxon>ecological metagenomes</taxon>
    </lineage>
</organism>
<dbReference type="EMBL" id="UOFA01000155">
    <property type="protein sequence ID" value="VAW45049.1"/>
    <property type="molecule type" value="Genomic_DNA"/>
</dbReference>
<dbReference type="Pfam" id="PF03948">
    <property type="entry name" value="Ribosomal_L9_C"/>
    <property type="match status" value="1"/>
</dbReference>
<dbReference type="AlphaFoldDB" id="A0A3B0W6W0"/>
<keyword evidence="4 7" id="KW-0689">Ribosomal protein</keyword>